<dbReference type="PANTHER" id="PTHR43312">
    <property type="entry name" value="D-THREO-ALDOSE 1-DEHYDROGENASE"/>
    <property type="match status" value="1"/>
</dbReference>
<dbReference type="AlphaFoldDB" id="A0A382WDY2"/>
<dbReference type="SUPFAM" id="SSF51430">
    <property type="entry name" value="NAD(P)-linked oxidoreductase"/>
    <property type="match status" value="1"/>
</dbReference>
<dbReference type="InterPro" id="IPR053135">
    <property type="entry name" value="AKR2_Oxidoreductase"/>
</dbReference>
<name>A0A382WDY2_9ZZZZ</name>
<dbReference type="Gene3D" id="3.20.20.100">
    <property type="entry name" value="NADP-dependent oxidoreductase domain"/>
    <property type="match status" value="1"/>
</dbReference>
<dbReference type="Pfam" id="PF00248">
    <property type="entry name" value="Aldo_ket_red"/>
    <property type="match status" value="1"/>
</dbReference>
<dbReference type="PANTHER" id="PTHR43312:SF1">
    <property type="entry name" value="NADP-DEPENDENT OXIDOREDUCTASE DOMAIN-CONTAINING PROTEIN"/>
    <property type="match status" value="1"/>
</dbReference>
<reference evidence="2" key="1">
    <citation type="submission" date="2018-05" db="EMBL/GenBank/DDBJ databases">
        <authorList>
            <person name="Lanie J.A."/>
            <person name="Ng W.-L."/>
            <person name="Kazmierczak K.M."/>
            <person name="Andrzejewski T.M."/>
            <person name="Davidsen T.M."/>
            <person name="Wayne K.J."/>
            <person name="Tettelin H."/>
            <person name="Glass J.I."/>
            <person name="Rusch D."/>
            <person name="Podicherti R."/>
            <person name="Tsui H.-C.T."/>
            <person name="Winkler M.E."/>
        </authorList>
    </citation>
    <scope>NUCLEOTIDE SEQUENCE</scope>
</reference>
<dbReference type="InterPro" id="IPR023210">
    <property type="entry name" value="NADP_OxRdtase_dom"/>
</dbReference>
<dbReference type="EMBL" id="UINC01159120">
    <property type="protein sequence ID" value="SVD57037.1"/>
    <property type="molecule type" value="Genomic_DNA"/>
</dbReference>
<feature type="non-terminal residue" evidence="2">
    <location>
        <position position="1"/>
    </location>
</feature>
<protein>
    <recommendedName>
        <fullName evidence="1">NADP-dependent oxidoreductase domain-containing protein</fullName>
    </recommendedName>
</protein>
<organism evidence="2">
    <name type="scientific">marine metagenome</name>
    <dbReference type="NCBI Taxonomy" id="408172"/>
    <lineage>
        <taxon>unclassified sequences</taxon>
        <taxon>metagenomes</taxon>
        <taxon>ecological metagenomes</taxon>
    </lineage>
</organism>
<proteinExistence type="predicted"/>
<evidence type="ECO:0000259" key="1">
    <source>
        <dbReference type="Pfam" id="PF00248"/>
    </source>
</evidence>
<sequence length="244" mass="27971">VRSFDTAPGYGSELILGEFISANGLQNEVKILTKIPNVENLLDYENTIKRSTESSLDKLGCPIDVLFFHNPADSVLLVKNQLFFEDLLKEFPVSTSGVSVYEPKEVDELRDYPSNLAFQFPFNVLDRRFEQVEMLQGKRYARSIFLQGLLASPNGLRQDAPEELLNLQKKYHEILVTHDIRPVDFAISFVVNNDIVDYFLVGVDSANQIKHILNTDNIKQQVIKFLGKYTFNIDKNLLDPRKWN</sequence>
<dbReference type="InterPro" id="IPR036812">
    <property type="entry name" value="NAD(P)_OxRdtase_dom_sf"/>
</dbReference>
<accession>A0A382WDY2</accession>
<dbReference type="CDD" id="cd19097">
    <property type="entry name" value="AKR_unchar"/>
    <property type="match status" value="1"/>
</dbReference>
<evidence type="ECO:0000313" key="2">
    <source>
        <dbReference type="EMBL" id="SVD57037.1"/>
    </source>
</evidence>
<gene>
    <name evidence="2" type="ORF">METZ01_LOCUS409891</name>
</gene>
<feature type="domain" description="NADP-dependent oxidoreductase" evidence="1">
    <location>
        <begin position="1"/>
        <end position="215"/>
    </location>
</feature>